<dbReference type="AlphaFoldDB" id="A0AAV0JMQ0"/>
<evidence type="ECO:0000313" key="1">
    <source>
        <dbReference type="EMBL" id="CAI0411232.1"/>
    </source>
</evidence>
<comment type="caution">
    <text evidence="1">The sequence shown here is derived from an EMBL/GenBank/DDBJ whole genome shotgun (WGS) entry which is preliminary data.</text>
</comment>
<protein>
    <submittedName>
        <fullName evidence="1">Uncharacterized protein</fullName>
    </submittedName>
</protein>
<dbReference type="EMBL" id="CAMGYJ010000005">
    <property type="protein sequence ID" value="CAI0411232.1"/>
    <property type="molecule type" value="Genomic_DNA"/>
</dbReference>
<evidence type="ECO:0000313" key="2">
    <source>
        <dbReference type="Proteomes" id="UP001154282"/>
    </source>
</evidence>
<dbReference type="Proteomes" id="UP001154282">
    <property type="component" value="Unassembled WGS sequence"/>
</dbReference>
<name>A0AAV0JMQ0_9ROSI</name>
<organism evidence="1 2">
    <name type="scientific">Linum tenue</name>
    <dbReference type="NCBI Taxonomy" id="586396"/>
    <lineage>
        <taxon>Eukaryota</taxon>
        <taxon>Viridiplantae</taxon>
        <taxon>Streptophyta</taxon>
        <taxon>Embryophyta</taxon>
        <taxon>Tracheophyta</taxon>
        <taxon>Spermatophyta</taxon>
        <taxon>Magnoliopsida</taxon>
        <taxon>eudicotyledons</taxon>
        <taxon>Gunneridae</taxon>
        <taxon>Pentapetalae</taxon>
        <taxon>rosids</taxon>
        <taxon>fabids</taxon>
        <taxon>Malpighiales</taxon>
        <taxon>Linaceae</taxon>
        <taxon>Linum</taxon>
    </lineage>
</organism>
<keyword evidence="2" id="KW-1185">Reference proteome</keyword>
<proteinExistence type="predicted"/>
<gene>
    <name evidence="1" type="ORF">LITE_LOCUS15073</name>
</gene>
<accession>A0AAV0JMQ0</accession>
<feature type="non-terminal residue" evidence="1">
    <location>
        <position position="1"/>
    </location>
</feature>
<sequence length="134" mass="15160">NTAIYGIPHASSGLISNSHCSITSIVYSKLLSKVNLVHHDRLINRDGSTHLPNKRQSFELTTFLNNVPFHRSFRGNSCMLHGSRNKSNWRRRQRLPVFNGNFLSFHNCSKVVPGGYGCLPALPSYYLAYDFLHA</sequence>
<reference evidence="1" key="1">
    <citation type="submission" date="2022-08" db="EMBL/GenBank/DDBJ databases">
        <authorList>
            <person name="Gutierrez-Valencia J."/>
        </authorList>
    </citation>
    <scope>NUCLEOTIDE SEQUENCE</scope>
</reference>